<dbReference type="EMBL" id="FRDL01000001">
    <property type="protein sequence ID" value="SHN52448.1"/>
    <property type="molecule type" value="Genomic_DNA"/>
</dbReference>
<evidence type="ECO:0000313" key="3">
    <source>
        <dbReference type="Proteomes" id="UP000184066"/>
    </source>
</evidence>
<dbReference type="InterPro" id="IPR019267">
    <property type="entry name" value="CRISPR-assoc_Cas6_C"/>
</dbReference>
<accession>A0A1M7S1R9</accession>
<proteinExistence type="predicted"/>
<feature type="domain" description="CRISPR-associated protein Cas6 C-terminal" evidence="1">
    <location>
        <begin position="174"/>
        <end position="297"/>
    </location>
</feature>
<dbReference type="OrthoDB" id="8480725at2"/>
<dbReference type="RefSeq" id="WP_125458973.1">
    <property type="nucleotide sequence ID" value="NZ_FOHL01000002.1"/>
</dbReference>
<dbReference type="Proteomes" id="UP000184066">
    <property type="component" value="Unassembled WGS sequence"/>
</dbReference>
<reference evidence="2 3" key="1">
    <citation type="submission" date="2016-12" db="EMBL/GenBank/DDBJ databases">
        <authorList>
            <person name="Song W.-J."/>
            <person name="Kurnit D.M."/>
        </authorList>
    </citation>
    <scope>NUCLEOTIDE SEQUENCE [LARGE SCALE GENOMIC DNA]</scope>
    <source>
        <strain evidence="2 3">CGMCC 1.10808</strain>
    </source>
</reference>
<name>A0A1M7S1R9_9RHOB</name>
<dbReference type="STRING" id="1189325.SAMN04488119_10269"/>
<sequence length="302" mass="32479">MLEVQHSWVRFSLSPRAPFIAPAFDGSMLRGAFGHALRRLVCAMRRRDCEGCPLVRGCLYVRLFETRAGAAEGGRYDRAPHPFVLRANLRPARGEKVGRIDFGMNLFGAALGDAPFIARAVEEAAGRGLGPERTPFDLCEVTLAGGEGWKPGGGCPAPAPQAAPPALAERTRLVFVTPVRLMRHGKPIDGETLDGATLGRAILRRVGLMATFHGDGATALDFAALTAEATRVRILARDLSWRRLVRRSARQKATQAIGGMVGEATVDFADAPGIRELARWLPLMHLGKGTSMGLGQVEAEPL</sequence>
<protein>
    <submittedName>
        <fullName evidence="2">Uncharacterized conserved protein</fullName>
    </submittedName>
</protein>
<dbReference type="AlphaFoldDB" id="A0A1M7S1R9"/>
<dbReference type="Gene3D" id="3.30.70.1900">
    <property type="match status" value="1"/>
</dbReference>
<evidence type="ECO:0000313" key="2">
    <source>
        <dbReference type="EMBL" id="SHN52448.1"/>
    </source>
</evidence>
<gene>
    <name evidence="2" type="ORF">SAMN05216200_101449</name>
</gene>
<dbReference type="Pfam" id="PF10040">
    <property type="entry name" value="CRISPR_Cas6"/>
    <property type="match status" value="1"/>
</dbReference>
<evidence type="ECO:0000259" key="1">
    <source>
        <dbReference type="Pfam" id="PF10040"/>
    </source>
</evidence>
<organism evidence="2 3">
    <name type="scientific">Oceanicella actignis</name>
    <dbReference type="NCBI Taxonomy" id="1189325"/>
    <lineage>
        <taxon>Bacteria</taxon>
        <taxon>Pseudomonadati</taxon>
        <taxon>Pseudomonadota</taxon>
        <taxon>Alphaproteobacteria</taxon>
        <taxon>Rhodobacterales</taxon>
        <taxon>Paracoccaceae</taxon>
        <taxon>Oceanicella</taxon>
    </lineage>
</organism>
<keyword evidence="3" id="KW-1185">Reference proteome</keyword>